<sequence length="166" mass="17885">MKVGILGTGSHLPKKILTNHDLEKMVDTSDEWITTRSGIKERRIVSDETWSFLATEASKKALEMAKIEASELDLIIAATFTADYRLPAGACLVQENLKAYNAAAFDISAACTGFIYALVIAEKFIKENPNTKALIIGAEILSSVTNWKDRSTCVLFGDGAGAAVVG</sequence>
<dbReference type="Proteomes" id="UP000886289">
    <property type="component" value="Unassembled WGS sequence"/>
</dbReference>
<dbReference type="EMBL" id="DRBS01000032">
    <property type="protein sequence ID" value="HDD43380.1"/>
    <property type="molecule type" value="Genomic_DNA"/>
</dbReference>
<gene>
    <name evidence="2" type="ORF">ENG63_00760</name>
</gene>
<organism evidence="2">
    <name type="scientific">Desulfofervidus auxilii</name>
    <dbReference type="NCBI Taxonomy" id="1621989"/>
    <lineage>
        <taxon>Bacteria</taxon>
        <taxon>Pseudomonadati</taxon>
        <taxon>Thermodesulfobacteriota</taxon>
        <taxon>Candidatus Desulfofervidia</taxon>
        <taxon>Candidatus Desulfofervidales</taxon>
        <taxon>Candidatus Desulfofervidaceae</taxon>
        <taxon>Candidatus Desulfofervidus</taxon>
    </lineage>
</organism>
<dbReference type="CDD" id="cd00830">
    <property type="entry name" value="KAS_III"/>
    <property type="match status" value="1"/>
</dbReference>
<dbReference type="GO" id="GO:0004315">
    <property type="term" value="F:3-oxoacyl-[acyl-carrier-protein] synthase activity"/>
    <property type="evidence" value="ECO:0007669"/>
    <property type="project" value="InterPro"/>
</dbReference>
<dbReference type="InterPro" id="IPR013751">
    <property type="entry name" value="ACP_syn_III_N"/>
</dbReference>
<evidence type="ECO:0000313" key="2">
    <source>
        <dbReference type="EMBL" id="HDD43380.1"/>
    </source>
</evidence>
<dbReference type="AlphaFoldDB" id="A0A7C0U1A9"/>
<dbReference type="Gene3D" id="3.40.47.10">
    <property type="match status" value="1"/>
</dbReference>
<dbReference type="PANTHER" id="PTHR34069">
    <property type="entry name" value="3-OXOACYL-[ACYL-CARRIER-PROTEIN] SYNTHASE 3"/>
    <property type="match status" value="1"/>
</dbReference>
<feature type="non-terminal residue" evidence="2">
    <location>
        <position position="166"/>
    </location>
</feature>
<name>A0A7C0U1A9_DESA2</name>
<dbReference type="Pfam" id="PF08545">
    <property type="entry name" value="ACP_syn_III"/>
    <property type="match status" value="1"/>
</dbReference>
<dbReference type="PANTHER" id="PTHR34069:SF2">
    <property type="entry name" value="BETA-KETOACYL-[ACYL-CARRIER-PROTEIN] SYNTHASE III"/>
    <property type="match status" value="1"/>
</dbReference>
<evidence type="ECO:0000259" key="1">
    <source>
        <dbReference type="Pfam" id="PF08545"/>
    </source>
</evidence>
<accession>A0A7C0U1A9</accession>
<protein>
    <submittedName>
        <fullName evidence="2">3-oxoacyl-ACP synthase</fullName>
    </submittedName>
</protein>
<reference evidence="2" key="1">
    <citation type="journal article" date="2020" name="mSystems">
        <title>Genome- and Community-Level Interaction Insights into Carbon Utilization and Element Cycling Functions of Hydrothermarchaeota in Hydrothermal Sediment.</title>
        <authorList>
            <person name="Zhou Z."/>
            <person name="Liu Y."/>
            <person name="Xu W."/>
            <person name="Pan J."/>
            <person name="Luo Z.H."/>
            <person name="Li M."/>
        </authorList>
    </citation>
    <scope>NUCLEOTIDE SEQUENCE [LARGE SCALE GENOMIC DNA]</scope>
    <source>
        <strain evidence="2">HyVt-233</strain>
    </source>
</reference>
<dbReference type="InterPro" id="IPR016039">
    <property type="entry name" value="Thiolase-like"/>
</dbReference>
<proteinExistence type="predicted"/>
<feature type="domain" description="Beta-ketoacyl-[acyl-carrier-protein] synthase III N-terminal" evidence="1">
    <location>
        <begin position="105"/>
        <end position="165"/>
    </location>
</feature>
<comment type="caution">
    <text evidence="2">The sequence shown here is derived from an EMBL/GenBank/DDBJ whole genome shotgun (WGS) entry which is preliminary data.</text>
</comment>
<dbReference type="SUPFAM" id="SSF53901">
    <property type="entry name" value="Thiolase-like"/>
    <property type="match status" value="1"/>
</dbReference>
<dbReference type="GO" id="GO:0006633">
    <property type="term" value="P:fatty acid biosynthetic process"/>
    <property type="evidence" value="ECO:0007669"/>
    <property type="project" value="InterPro"/>
</dbReference>
<dbReference type="GO" id="GO:0044550">
    <property type="term" value="P:secondary metabolite biosynthetic process"/>
    <property type="evidence" value="ECO:0007669"/>
    <property type="project" value="TreeGrafter"/>
</dbReference>